<comment type="caution">
    <text evidence="1">The sequence shown here is derived from an EMBL/GenBank/DDBJ whole genome shotgun (WGS) entry which is preliminary data.</text>
</comment>
<dbReference type="Proteomes" id="UP001153332">
    <property type="component" value="Unassembled WGS sequence"/>
</dbReference>
<proteinExistence type="predicted"/>
<evidence type="ECO:0000313" key="1">
    <source>
        <dbReference type="EMBL" id="KAJ8132523.1"/>
    </source>
</evidence>
<organism evidence="1 2">
    <name type="scientific">Lasiodiplodia mahajangana</name>
    <dbReference type="NCBI Taxonomy" id="1108764"/>
    <lineage>
        <taxon>Eukaryota</taxon>
        <taxon>Fungi</taxon>
        <taxon>Dikarya</taxon>
        <taxon>Ascomycota</taxon>
        <taxon>Pezizomycotina</taxon>
        <taxon>Dothideomycetes</taxon>
        <taxon>Dothideomycetes incertae sedis</taxon>
        <taxon>Botryosphaeriales</taxon>
        <taxon>Botryosphaeriaceae</taxon>
        <taxon>Lasiodiplodia</taxon>
    </lineage>
</organism>
<dbReference type="EMBL" id="JAPUUL010000117">
    <property type="protein sequence ID" value="KAJ8132523.1"/>
    <property type="molecule type" value="Genomic_DNA"/>
</dbReference>
<evidence type="ECO:0000313" key="2">
    <source>
        <dbReference type="Proteomes" id="UP001153332"/>
    </source>
</evidence>
<accession>A0ACC2JZ25</accession>
<reference evidence="1" key="1">
    <citation type="submission" date="2022-12" db="EMBL/GenBank/DDBJ databases">
        <title>Genome Sequence of Lasiodiplodia mahajangana.</title>
        <authorList>
            <person name="Buettner E."/>
        </authorList>
    </citation>
    <scope>NUCLEOTIDE SEQUENCE</scope>
    <source>
        <strain evidence="1">VT137</strain>
    </source>
</reference>
<protein>
    <submittedName>
        <fullName evidence="1">Uncharacterized protein</fullName>
    </submittedName>
</protein>
<gene>
    <name evidence="1" type="ORF">O1611_g1099</name>
</gene>
<keyword evidence="2" id="KW-1185">Reference proteome</keyword>
<sequence length="338" mass="36399">MVSAGDDNAPMLGSLQPESASGSGPGPGSAVTKPKRRFIPQLIEQTTKSSSNRKQQQDAPLNINANANTNASSNYLPSSSPGITTDSTRSAVSNVTPTTRDASVQVNDSDMPAPQPPMKPIRRFAPVPIETTFDSYRVANKNPHGPAPEPTPDPSPTTSHSSSTFSTTGAPVAPETTEMKAQEKRPKRRFTPQLIETTKRAWRTGQEGPATQPTDKTDITPGTNHIYAPKPKRNHGAHRSGKSNTSLAHAIAKEGNDDEASPRFLSPRRQRSLKIQPNTRRSTRNTSYHPELDTILSSESGNSSEDEGSSVAAPAPVLNSKRPGSVRHVQRPWGQLER</sequence>
<name>A0ACC2JZ25_9PEZI</name>